<dbReference type="Proteomes" id="UP000823631">
    <property type="component" value="Unassembled WGS sequence"/>
</dbReference>
<reference evidence="3" key="1">
    <citation type="submission" date="2020-10" db="EMBL/GenBank/DDBJ databases">
        <authorList>
            <person name="Gilroy R."/>
        </authorList>
    </citation>
    <scope>NUCLEOTIDE SEQUENCE</scope>
    <source>
        <strain evidence="3">17213</strain>
    </source>
</reference>
<sequence>MLRKFHPLYNEDGSLSKFRTACLIIIALCMIGYALLSAQRSQVSAEGSTPAPSAQVNPDGSETLSAAGLQQAPGGIKSMFSDESDQKQQQLLQHRSAALTEMEDGAQFLSSCGNINAGFEGCRFEFSDKVLKFYDATVEAADDGFSIVLKAKGDQLEDLCVEYGINSQGTVYAYDKQGHEQQACLPESLKVQKFSAVHRLTDDILPNAAPSGAQPVITSITSTGANAKVNTEDEPRVKQI</sequence>
<feature type="transmembrane region" description="Helical" evidence="2">
    <location>
        <begin position="21"/>
        <end position="38"/>
    </location>
</feature>
<organism evidence="3 4">
    <name type="scientific">Candidatus Avisuccinivibrio stercorigallinarum</name>
    <dbReference type="NCBI Taxonomy" id="2840704"/>
    <lineage>
        <taxon>Bacteria</taxon>
        <taxon>Pseudomonadati</taxon>
        <taxon>Pseudomonadota</taxon>
        <taxon>Gammaproteobacteria</taxon>
        <taxon>Aeromonadales</taxon>
        <taxon>Succinivibrionaceae</taxon>
        <taxon>Succinivibrionaceae incertae sedis</taxon>
        <taxon>Candidatus Avisuccinivibrio</taxon>
    </lineage>
</organism>
<dbReference type="AlphaFoldDB" id="A0A9D9DBH1"/>
<comment type="caution">
    <text evidence="3">The sequence shown here is derived from an EMBL/GenBank/DDBJ whole genome shotgun (WGS) entry which is preliminary data.</text>
</comment>
<keyword evidence="2" id="KW-0472">Membrane</keyword>
<proteinExistence type="predicted"/>
<name>A0A9D9DBH1_9GAMM</name>
<keyword evidence="2" id="KW-0812">Transmembrane</keyword>
<evidence type="ECO:0000256" key="1">
    <source>
        <dbReference type="SAM" id="MobiDB-lite"/>
    </source>
</evidence>
<gene>
    <name evidence="3" type="ORF">IAB19_06720</name>
</gene>
<evidence type="ECO:0000256" key="2">
    <source>
        <dbReference type="SAM" id="Phobius"/>
    </source>
</evidence>
<reference evidence="3" key="2">
    <citation type="journal article" date="2021" name="PeerJ">
        <title>Extensive microbial diversity within the chicken gut microbiome revealed by metagenomics and culture.</title>
        <authorList>
            <person name="Gilroy R."/>
            <person name="Ravi A."/>
            <person name="Getino M."/>
            <person name="Pursley I."/>
            <person name="Horton D.L."/>
            <person name="Alikhan N.F."/>
            <person name="Baker D."/>
            <person name="Gharbi K."/>
            <person name="Hall N."/>
            <person name="Watson M."/>
            <person name="Adriaenssens E.M."/>
            <person name="Foster-Nyarko E."/>
            <person name="Jarju S."/>
            <person name="Secka A."/>
            <person name="Antonio M."/>
            <person name="Oren A."/>
            <person name="Chaudhuri R.R."/>
            <person name="La Ragione R."/>
            <person name="Hildebrand F."/>
            <person name="Pallen M.J."/>
        </authorList>
    </citation>
    <scope>NUCLEOTIDE SEQUENCE</scope>
    <source>
        <strain evidence="3">17213</strain>
    </source>
</reference>
<protein>
    <submittedName>
        <fullName evidence="3">Uncharacterized protein</fullName>
    </submittedName>
</protein>
<keyword evidence="2" id="KW-1133">Transmembrane helix</keyword>
<dbReference type="EMBL" id="JADINH010000142">
    <property type="protein sequence ID" value="MBO8416053.1"/>
    <property type="molecule type" value="Genomic_DNA"/>
</dbReference>
<evidence type="ECO:0000313" key="4">
    <source>
        <dbReference type="Proteomes" id="UP000823631"/>
    </source>
</evidence>
<feature type="compositionally biased region" description="Polar residues" evidence="1">
    <location>
        <begin position="46"/>
        <end position="64"/>
    </location>
</feature>
<evidence type="ECO:0000313" key="3">
    <source>
        <dbReference type="EMBL" id="MBO8416053.1"/>
    </source>
</evidence>
<feature type="region of interest" description="Disordered" evidence="1">
    <location>
        <begin position="46"/>
        <end position="65"/>
    </location>
</feature>
<accession>A0A9D9DBH1</accession>